<accession>A0A5N6HYD5</accession>
<evidence type="ECO:0000313" key="2">
    <source>
        <dbReference type="Proteomes" id="UP000325579"/>
    </source>
</evidence>
<evidence type="ECO:0000313" key="1">
    <source>
        <dbReference type="EMBL" id="KAE8401410.1"/>
    </source>
</evidence>
<sequence length="65" mass="7306">MPAPFFPSFFYLFFLCLDPAPLLKLSTLDFELDSIYQCTSSLWLHCSILLQFSSCSTALASNTSD</sequence>
<dbReference type="OrthoDB" id="3647690at2759"/>
<organism evidence="1 2">
    <name type="scientific">Aspergillus pseudonomiae</name>
    <dbReference type="NCBI Taxonomy" id="1506151"/>
    <lineage>
        <taxon>Eukaryota</taxon>
        <taxon>Fungi</taxon>
        <taxon>Dikarya</taxon>
        <taxon>Ascomycota</taxon>
        <taxon>Pezizomycotina</taxon>
        <taxon>Eurotiomycetes</taxon>
        <taxon>Eurotiomycetidae</taxon>
        <taxon>Eurotiales</taxon>
        <taxon>Aspergillaceae</taxon>
        <taxon>Aspergillus</taxon>
        <taxon>Aspergillus subgen. Circumdati</taxon>
    </lineage>
</organism>
<dbReference type="Proteomes" id="UP000325579">
    <property type="component" value="Unassembled WGS sequence"/>
</dbReference>
<proteinExistence type="predicted"/>
<dbReference type="RefSeq" id="XP_031938729.1">
    <property type="nucleotide sequence ID" value="XM_032079492.1"/>
</dbReference>
<name>A0A5N7D4S2_9EURO</name>
<accession>A0A5N7D4S2</accession>
<dbReference type="EMBL" id="ML736801">
    <property type="protein sequence ID" value="KAE8401410.1"/>
    <property type="molecule type" value="Genomic_DNA"/>
</dbReference>
<dbReference type="AlphaFoldDB" id="A0A5N7D4S2"/>
<dbReference type="GeneID" id="43664183"/>
<reference evidence="1 2" key="1">
    <citation type="submission" date="2019-04" db="EMBL/GenBank/DDBJ databases">
        <authorList>
            <consortium name="DOE Joint Genome Institute"/>
            <person name="Mondo S."/>
            <person name="Kjaerbolling I."/>
            <person name="Vesth T."/>
            <person name="Frisvad J.C."/>
            <person name="Nybo J.L."/>
            <person name="Theobald S."/>
            <person name="Kildgaard S."/>
            <person name="Isbrandt T."/>
            <person name="Kuo A."/>
            <person name="Sato A."/>
            <person name="Lyhne E.K."/>
            <person name="Kogle M.E."/>
            <person name="Wiebenga A."/>
            <person name="Kun R.S."/>
            <person name="Lubbers R.J."/>
            <person name="Makela M.R."/>
            <person name="Barry K."/>
            <person name="Chovatia M."/>
            <person name="Clum A."/>
            <person name="Daum C."/>
            <person name="Haridas S."/>
            <person name="He G."/>
            <person name="LaButti K."/>
            <person name="Lipzen A."/>
            <person name="Riley R."/>
            <person name="Salamov A."/>
            <person name="Simmons B.A."/>
            <person name="Magnuson J.K."/>
            <person name="Henrissat B."/>
            <person name="Mortensen U.H."/>
            <person name="Larsen T.O."/>
            <person name="Devries R.P."/>
            <person name="Grigoriev I.V."/>
            <person name="Machida M."/>
            <person name="Baker S.E."/>
            <person name="Andersen M.R."/>
            <person name="Cantor M.N."/>
            <person name="Hua S.X."/>
        </authorList>
    </citation>
    <scope>NUCLEOTIDE SEQUENCE [LARGE SCALE GENOMIC DNA]</scope>
    <source>
        <strain evidence="1 2">CBS 119388</strain>
    </source>
</reference>
<gene>
    <name evidence="1" type="ORF">BDV37DRAFT_181569</name>
</gene>
<keyword evidence="2" id="KW-1185">Reference proteome</keyword>
<protein>
    <submittedName>
        <fullName evidence="1">Uncharacterized protein</fullName>
    </submittedName>
</protein>